<name>A0ABU9B0M4_9BACT</name>
<dbReference type="Pfam" id="PF13304">
    <property type="entry name" value="AAA_21"/>
    <property type="match status" value="2"/>
</dbReference>
<dbReference type="InterPro" id="IPR003959">
    <property type="entry name" value="ATPase_AAA_core"/>
</dbReference>
<accession>A0ABU9B0M4</accession>
<evidence type="ECO:0000259" key="1">
    <source>
        <dbReference type="Pfam" id="PF13304"/>
    </source>
</evidence>
<dbReference type="PANTHER" id="PTHR32182:SF25">
    <property type="entry name" value="SLR1056 PROTEIN"/>
    <property type="match status" value="1"/>
</dbReference>
<comment type="caution">
    <text evidence="2">The sequence shown here is derived from an EMBL/GenBank/DDBJ whole genome shotgun (WGS) entry which is preliminary data.</text>
</comment>
<dbReference type="InterPro" id="IPR027417">
    <property type="entry name" value="P-loop_NTPase"/>
</dbReference>
<organism evidence="2 3">
    <name type="scientific">Luteolibacter soli</name>
    <dbReference type="NCBI Taxonomy" id="3135280"/>
    <lineage>
        <taxon>Bacteria</taxon>
        <taxon>Pseudomonadati</taxon>
        <taxon>Verrucomicrobiota</taxon>
        <taxon>Verrucomicrobiia</taxon>
        <taxon>Verrucomicrobiales</taxon>
        <taxon>Verrucomicrobiaceae</taxon>
        <taxon>Luteolibacter</taxon>
    </lineage>
</organism>
<sequence>MLRSLHVRGYRSLRDFRVKFGRITVITGENGVGKSNLYRSLALLQRMAEGRFAEAVEAEGGMPGLMWAGTRRKKDEPRRVGWEIEDDHFVFTHECGLIPTTPGDPTMFRTDPDIKTEVIRLGGKQGRPMAKRAATSISLRGEDGKMGTIPLPFHLPESMLNEVRDGLRYPALTAVRETLLSWRFYHHFRVDPESPLRRPRVGFWSPILASDGANLAANLQSIAESGREDLLDEAVGKAFPGSQWRAVDDQHRFQLQLSRGELGRWLDASELSDGTLRFFCLCAALLTPKPPPLLVFNEPESSLHTSLLEPLADLMAKVPKETQLIVVTHARELAEQIRERAEAKWIKLVSFQGETRLEGDEGTGRTWTFDEE</sequence>
<keyword evidence="3" id="KW-1185">Reference proteome</keyword>
<proteinExistence type="predicted"/>
<dbReference type="Proteomes" id="UP001371305">
    <property type="component" value="Unassembled WGS sequence"/>
</dbReference>
<gene>
    <name evidence="2" type="ORF">WKV53_23810</name>
</gene>
<dbReference type="SUPFAM" id="SSF52540">
    <property type="entry name" value="P-loop containing nucleoside triphosphate hydrolases"/>
    <property type="match status" value="1"/>
</dbReference>
<feature type="domain" description="ATPase AAA-type core" evidence="1">
    <location>
        <begin position="261"/>
        <end position="329"/>
    </location>
</feature>
<protein>
    <submittedName>
        <fullName evidence="2">AAA family ATPase</fullName>
    </submittedName>
</protein>
<dbReference type="InterPro" id="IPR014555">
    <property type="entry name" value="RecF-like"/>
</dbReference>
<dbReference type="EMBL" id="JBBUKT010000012">
    <property type="protein sequence ID" value="MEK7953562.1"/>
    <property type="molecule type" value="Genomic_DNA"/>
</dbReference>
<feature type="domain" description="ATPase AAA-type core" evidence="1">
    <location>
        <begin position="23"/>
        <end position="85"/>
    </location>
</feature>
<reference evidence="2 3" key="1">
    <citation type="submission" date="2024-04" db="EMBL/GenBank/DDBJ databases">
        <title>Luteolibacter sp. isolated from soil.</title>
        <authorList>
            <person name="An J."/>
        </authorList>
    </citation>
    <scope>NUCLEOTIDE SEQUENCE [LARGE SCALE GENOMIC DNA]</scope>
    <source>
        <strain evidence="2 3">Y139</strain>
    </source>
</reference>
<dbReference type="Gene3D" id="3.40.50.300">
    <property type="entry name" value="P-loop containing nucleotide triphosphate hydrolases"/>
    <property type="match status" value="2"/>
</dbReference>
<evidence type="ECO:0000313" key="2">
    <source>
        <dbReference type="EMBL" id="MEK7953562.1"/>
    </source>
</evidence>
<dbReference type="PIRSF" id="PIRSF029347">
    <property type="entry name" value="RecF"/>
    <property type="match status" value="1"/>
</dbReference>
<evidence type="ECO:0000313" key="3">
    <source>
        <dbReference type="Proteomes" id="UP001371305"/>
    </source>
</evidence>
<dbReference type="PANTHER" id="PTHR32182">
    <property type="entry name" value="DNA REPLICATION AND REPAIR PROTEIN RECF"/>
    <property type="match status" value="1"/>
</dbReference>
<dbReference type="RefSeq" id="WP_341407328.1">
    <property type="nucleotide sequence ID" value="NZ_JBBUKT010000012.1"/>
</dbReference>